<dbReference type="RefSeq" id="WP_256399316.1">
    <property type="nucleotide sequence ID" value="NZ_JANHJR010000001.1"/>
</dbReference>
<evidence type="ECO:0008006" key="3">
    <source>
        <dbReference type="Google" id="ProtNLM"/>
    </source>
</evidence>
<comment type="caution">
    <text evidence="1">The sequence shown here is derived from an EMBL/GenBank/DDBJ whole genome shotgun (WGS) entry which is preliminary data.</text>
</comment>
<protein>
    <recommendedName>
        <fullName evidence="3">Tetrapyrrole biosynthesis glutamyl-tRNA reductase dimerisation domain-containing protein</fullName>
    </recommendedName>
</protein>
<evidence type="ECO:0000313" key="1">
    <source>
        <dbReference type="EMBL" id="MFD1645172.1"/>
    </source>
</evidence>
<keyword evidence="2" id="KW-1185">Reference proteome</keyword>
<organism evidence="1 2">
    <name type="scientific">Haloarchaeobius litoreus</name>
    <dbReference type="NCBI Taxonomy" id="755306"/>
    <lineage>
        <taxon>Archaea</taxon>
        <taxon>Methanobacteriati</taxon>
        <taxon>Methanobacteriota</taxon>
        <taxon>Stenosarchaea group</taxon>
        <taxon>Halobacteria</taxon>
        <taxon>Halobacteriales</taxon>
        <taxon>Halorubellaceae</taxon>
        <taxon>Haloarchaeobius</taxon>
    </lineage>
</organism>
<reference evidence="1 2" key="1">
    <citation type="journal article" date="2019" name="Int. J. Syst. Evol. Microbiol.">
        <title>The Global Catalogue of Microorganisms (GCM) 10K type strain sequencing project: providing services to taxonomists for standard genome sequencing and annotation.</title>
        <authorList>
            <consortium name="The Broad Institute Genomics Platform"/>
            <consortium name="The Broad Institute Genome Sequencing Center for Infectious Disease"/>
            <person name="Wu L."/>
            <person name="Ma J."/>
        </authorList>
    </citation>
    <scope>NUCLEOTIDE SEQUENCE [LARGE SCALE GENOMIC DNA]</scope>
    <source>
        <strain evidence="1 2">CGMCC 1.10390</strain>
    </source>
</reference>
<accession>A0ABD6DFZ8</accession>
<proteinExistence type="predicted"/>
<gene>
    <name evidence="1" type="ORF">ACFSBL_05705</name>
</gene>
<evidence type="ECO:0000313" key="2">
    <source>
        <dbReference type="Proteomes" id="UP001597034"/>
    </source>
</evidence>
<sequence>MTDDPREPSTRAEQRARCVQREAVEQACSQLAASGELTEERRQAVAALALRLRRRLVDGPLTVARGRSCHAADADVDPTVVAALFTD</sequence>
<name>A0ABD6DFZ8_9EURY</name>
<dbReference type="AlphaFoldDB" id="A0ABD6DFZ8"/>
<dbReference type="Proteomes" id="UP001597034">
    <property type="component" value="Unassembled WGS sequence"/>
</dbReference>
<dbReference type="EMBL" id="JBHUDO010000002">
    <property type="protein sequence ID" value="MFD1645172.1"/>
    <property type="molecule type" value="Genomic_DNA"/>
</dbReference>